<organism evidence="3 4">
    <name type="scientific">Vibrio orientalis CIP 102891 = ATCC 33934</name>
    <dbReference type="NCBI Taxonomy" id="675816"/>
    <lineage>
        <taxon>Bacteria</taxon>
        <taxon>Pseudomonadati</taxon>
        <taxon>Pseudomonadota</taxon>
        <taxon>Gammaproteobacteria</taxon>
        <taxon>Vibrionales</taxon>
        <taxon>Vibrionaceae</taxon>
        <taxon>Vibrio</taxon>
        <taxon>Vibrio oreintalis group</taxon>
    </lineage>
</organism>
<dbReference type="GO" id="GO:0015297">
    <property type="term" value="F:antiporter activity"/>
    <property type="evidence" value="ECO:0007669"/>
    <property type="project" value="InterPro"/>
</dbReference>
<feature type="transmembrane region" description="Helical" evidence="2">
    <location>
        <begin position="25"/>
        <end position="45"/>
    </location>
</feature>
<proteinExistence type="predicted"/>
<gene>
    <name evidence="3" type="ORF">VIOR3934_01455</name>
</gene>
<feature type="transmembrane region" description="Helical" evidence="2">
    <location>
        <begin position="146"/>
        <end position="166"/>
    </location>
</feature>
<feature type="transmembrane region" description="Helical" evidence="2">
    <location>
        <begin position="428"/>
        <end position="453"/>
    </location>
</feature>
<reference evidence="3 4" key="1">
    <citation type="journal article" date="2012" name="Int. J. Syst. Evol. Microbiol.">
        <title>Vibrio caribbeanicus sp. nov., isolated from the marine sponge Scleritoderma cyanea.</title>
        <authorList>
            <person name="Hoffmann M."/>
            <person name="Monday S.R."/>
            <person name="Allard M.W."/>
            <person name="Strain E.A."/>
            <person name="Whittaker P."/>
            <person name="Naum M."/>
            <person name="McCarthy P.J."/>
            <person name="Lopez J.V."/>
            <person name="Fischer M."/>
            <person name="Brown E.W."/>
        </authorList>
    </citation>
    <scope>NUCLEOTIDE SEQUENCE [LARGE SCALE GENOMIC DNA]</scope>
    <source>
        <strain evidence="4">CIP 102891 / ATCC 33934</strain>
    </source>
</reference>
<protein>
    <submittedName>
        <fullName evidence="3">Multidrug resistance protein</fullName>
    </submittedName>
</protein>
<feature type="transmembrane region" description="Helical" evidence="2">
    <location>
        <begin position="247"/>
        <end position="265"/>
    </location>
</feature>
<dbReference type="GO" id="GO:0042910">
    <property type="term" value="F:xenobiotic transmembrane transporter activity"/>
    <property type="evidence" value="ECO:0007669"/>
    <property type="project" value="InterPro"/>
</dbReference>
<evidence type="ECO:0000256" key="2">
    <source>
        <dbReference type="SAM" id="Phobius"/>
    </source>
</evidence>
<dbReference type="NCBIfam" id="TIGR00797">
    <property type="entry name" value="matE"/>
    <property type="match status" value="1"/>
</dbReference>
<feature type="transmembrane region" description="Helical" evidence="2">
    <location>
        <begin position="203"/>
        <end position="226"/>
    </location>
</feature>
<feature type="transmembrane region" description="Helical" evidence="2">
    <location>
        <begin position="404"/>
        <end position="422"/>
    </location>
</feature>
<evidence type="ECO:0000313" key="4">
    <source>
        <dbReference type="Proteomes" id="UP000002817"/>
    </source>
</evidence>
<keyword evidence="2" id="KW-0472">Membrane</keyword>
<feature type="transmembrane region" description="Helical" evidence="2">
    <location>
        <begin position="111"/>
        <end position="134"/>
    </location>
</feature>
<dbReference type="Proteomes" id="UP000002817">
    <property type="component" value="Unassembled WGS sequence"/>
</dbReference>
<dbReference type="GO" id="GO:0005886">
    <property type="term" value="C:plasma membrane"/>
    <property type="evidence" value="ECO:0007669"/>
    <property type="project" value="TreeGrafter"/>
</dbReference>
<keyword evidence="2" id="KW-0812">Transmembrane</keyword>
<dbReference type="AlphaFoldDB" id="F9SV45"/>
<feature type="transmembrane region" description="Helical" evidence="2">
    <location>
        <begin position="371"/>
        <end position="392"/>
    </location>
</feature>
<sequence length="467" mass="50299">MSFECQVDNSYLYVITITRHIMKKILSLAIPLIISQMISMALVLTDVWMMSRLSVSAIAAGGLGASVYSFVFIVAGSTVGCVANLIAIAYGQRVARPEHGNQQIRLAVKGAVLLSFVLTVILTISFTFVPQLLALANQPSELAAPAMQYVDALKWAMLPSLLLLVLRGLTSAFGNVRSIMVMSLLTVTLNVPISYVLAFSFNLGLAGLGAGTALAAFIVMIGYTLWVFKRPEYAPFAPWLNRDEYSLSLLTPLLAMGLPIAMAALLEHGLIYGGTLMAGTISIAALALHQILLQCLSFTWNINFGFSQAAAILVGQDFGAENYDGIKRTALRSFAITTLLSVVLAGGFMLWPELIAGIFNLDADLTHLLTMVLWVVALSFVVDAWQLLAINLLRGMKIVMGPTIMTAIGYWAFGLPAAWLLMPEFELAGIWGGIGIGLGVTGVLLLIQLIFAIRKQRNTDSLAMAMS</sequence>
<evidence type="ECO:0000313" key="3">
    <source>
        <dbReference type="EMBL" id="EGU48804.1"/>
    </source>
</evidence>
<name>F9SV45_VIBOR</name>
<feature type="transmembrane region" description="Helical" evidence="2">
    <location>
        <begin position="271"/>
        <end position="293"/>
    </location>
</feature>
<dbReference type="PANTHER" id="PTHR43298">
    <property type="entry name" value="MULTIDRUG RESISTANCE PROTEIN NORM-RELATED"/>
    <property type="match status" value="1"/>
</dbReference>
<keyword evidence="2" id="KW-1133">Transmembrane helix</keyword>
<evidence type="ECO:0000256" key="1">
    <source>
        <dbReference type="ARBA" id="ARBA00022448"/>
    </source>
</evidence>
<dbReference type="EMBL" id="AFWH01000036">
    <property type="protein sequence ID" value="EGU48804.1"/>
    <property type="molecule type" value="Genomic_DNA"/>
</dbReference>
<accession>F9SV45</accession>
<comment type="caution">
    <text evidence="3">The sequence shown here is derived from an EMBL/GenBank/DDBJ whole genome shotgun (WGS) entry which is preliminary data.</text>
</comment>
<dbReference type="InterPro" id="IPR002528">
    <property type="entry name" value="MATE_fam"/>
</dbReference>
<feature type="transmembrane region" description="Helical" evidence="2">
    <location>
        <begin position="178"/>
        <end position="197"/>
    </location>
</feature>
<dbReference type="Pfam" id="PF01554">
    <property type="entry name" value="MatE"/>
    <property type="match status" value="2"/>
</dbReference>
<feature type="transmembrane region" description="Helical" evidence="2">
    <location>
        <begin position="65"/>
        <end position="90"/>
    </location>
</feature>
<dbReference type="PANTHER" id="PTHR43298:SF2">
    <property type="entry name" value="FMN_FAD EXPORTER YEEO-RELATED"/>
    <property type="match status" value="1"/>
</dbReference>
<feature type="transmembrane region" description="Helical" evidence="2">
    <location>
        <begin position="333"/>
        <end position="351"/>
    </location>
</feature>
<dbReference type="STRING" id="675816.VIA_002687"/>
<keyword evidence="1" id="KW-0813">Transport</keyword>
<dbReference type="eggNOG" id="COG0534">
    <property type="taxonomic scope" value="Bacteria"/>
</dbReference>
<dbReference type="InterPro" id="IPR050222">
    <property type="entry name" value="MATE_MdtK"/>
</dbReference>
<dbReference type="PATRIC" id="fig|675816.5.peg.2798"/>